<gene>
    <name evidence="2" type="ORF">DBO85_14170</name>
</gene>
<dbReference type="RefSeq" id="WP_108107915.1">
    <property type="nucleotide sequence ID" value="NZ_QASN01000020.1"/>
</dbReference>
<keyword evidence="3" id="KW-1185">Reference proteome</keyword>
<evidence type="ECO:0000259" key="1">
    <source>
        <dbReference type="Pfam" id="PF01814"/>
    </source>
</evidence>
<dbReference type="AlphaFoldDB" id="A0A2T5P6U6"/>
<dbReference type="Pfam" id="PF01814">
    <property type="entry name" value="Hemerythrin"/>
    <property type="match status" value="1"/>
</dbReference>
<accession>A0A2T5P6U6</accession>
<sequence>MNAIELLKDDHQKVLGMLEKLADTTDRAEKTRTELLAKIEKELQIHTQIEEEIFYPAFRQAGHEAGKREDEKMFHEATEEHRAVEALVLPDLLKTDPSSTAFAGRAKVLKELVEHHAEEEEKSMFPEARKLLGEGVLKTLGEAMAQRKKELMAQTRDAA</sequence>
<organism evidence="2 3">
    <name type="scientific">Pseudomonas mangrovi</name>
    <dbReference type="NCBI Taxonomy" id="2161748"/>
    <lineage>
        <taxon>Bacteria</taxon>
        <taxon>Pseudomonadati</taxon>
        <taxon>Pseudomonadota</taxon>
        <taxon>Gammaproteobacteria</taxon>
        <taxon>Pseudomonadales</taxon>
        <taxon>Pseudomonadaceae</taxon>
        <taxon>Pseudomonas</taxon>
    </lineage>
</organism>
<comment type="caution">
    <text evidence="2">The sequence shown here is derived from an EMBL/GenBank/DDBJ whole genome shotgun (WGS) entry which is preliminary data.</text>
</comment>
<reference evidence="2 3" key="1">
    <citation type="submission" date="2018-04" db="EMBL/GenBank/DDBJ databases">
        <title>Pseudomonas sp. nov., isolated from mangrove soil.</title>
        <authorList>
            <person name="Chen C."/>
        </authorList>
    </citation>
    <scope>NUCLEOTIDE SEQUENCE [LARGE SCALE GENOMIC DNA]</scope>
    <source>
        <strain evidence="2 3">TC-11</strain>
    </source>
</reference>
<dbReference type="OrthoDB" id="9793637at2"/>
<evidence type="ECO:0000313" key="2">
    <source>
        <dbReference type="EMBL" id="PTU73469.1"/>
    </source>
</evidence>
<dbReference type="InterPro" id="IPR012312">
    <property type="entry name" value="Hemerythrin-like"/>
</dbReference>
<dbReference type="PANTHER" id="PTHR35585">
    <property type="entry name" value="HHE DOMAIN PROTEIN (AFU_ORTHOLOGUE AFUA_4G00730)"/>
    <property type="match status" value="1"/>
</dbReference>
<evidence type="ECO:0000313" key="3">
    <source>
        <dbReference type="Proteomes" id="UP000244064"/>
    </source>
</evidence>
<dbReference type="PANTHER" id="PTHR35585:SF1">
    <property type="entry name" value="HHE DOMAIN PROTEIN (AFU_ORTHOLOGUE AFUA_4G00730)"/>
    <property type="match status" value="1"/>
</dbReference>
<dbReference type="Gene3D" id="1.20.120.520">
    <property type="entry name" value="nmb1532 protein domain like"/>
    <property type="match status" value="1"/>
</dbReference>
<proteinExistence type="predicted"/>
<dbReference type="EMBL" id="QASN01000020">
    <property type="protein sequence ID" value="PTU73469.1"/>
    <property type="molecule type" value="Genomic_DNA"/>
</dbReference>
<name>A0A2T5P6U6_9PSED</name>
<dbReference type="Proteomes" id="UP000244064">
    <property type="component" value="Unassembled WGS sequence"/>
</dbReference>
<protein>
    <submittedName>
        <fullName evidence="2">Hemerythrin</fullName>
    </submittedName>
</protein>
<feature type="domain" description="Hemerythrin-like" evidence="1">
    <location>
        <begin position="3"/>
        <end position="127"/>
    </location>
</feature>